<dbReference type="OrthoDB" id="62952at2759"/>
<evidence type="ECO:0000313" key="5">
    <source>
        <dbReference type="Proteomes" id="UP001302367"/>
    </source>
</evidence>
<dbReference type="Proteomes" id="UP000230605">
    <property type="component" value="Chromosome 6"/>
</dbReference>
<name>A0A2G5HRW2_CERBT</name>
<feature type="compositionally biased region" description="Polar residues" evidence="1">
    <location>
        <begin position="10"/>
        <end position="19"/>
    </location>
</feature>
<gene>
    <name evidence="2" type="ORF">CB0940_08307</name>
    <name evidence="3" type="ORF">RHO25_009523</name>
</gene>
<evidence type="ECO:0000256" key="1">
    <source>
        <dbReference type="SAM" id="MobiDB-lite"/>
    </source>
</evidence>
<dbReference type="PANTHER" id="PTHR42085:SF2">
    <property type="entry name" value="F-BOX DOMAIN-CONTAINING PROTEIN"/>
    <property type="match status" value="1"/>
</dbReference>
<dbReference type="PANTHER" id="PTHR42085">
    <property type="entry name" value="F-BOX DOMAIN-CONTAINING PROTEIN"/>
    <property type="match status" value="1"/>
</dbReference>
<evidence type="ECO:0000313" key="2">
    <source>
        <dbReference type="EMBL" id="PIA95033.1"/>
    </source>
</evidence>
<evidence type="ECO:0008006" key="6">
    <source>
        <dbReference type="Google" id="ProtNLM"/>
    </source>
</evidence>
<dbReference type="EMBL" id="CP134189">
    <property type="protein sequence ID" value="WPB04876.1"/>
    <property type="molecule type" value="Genomic_DNA"/>
</dbReference>
<dbReference type="EMBL" id="LKMD01000104">
    <property type="protein sequence ID" value="PIA95033.1"/>
    <property type="molecule type" value="Genomic_DNA"/>
</dbReference>
<reference evidence="2 4" key="1">
    <citation type="submission" date="2015-10" db="EMBL/GenBank/DDBJ databases">
        <title>The cercosporin biosynthetic gene cluster was horizontally transferred to several fungal lineages and shown to be expanded in Cercospora beticola based on microsynteny with recipient genomes.</title>
        <authorList>
            <person name="De Jonge R."/>
            <person name="Ebert M.K."/>
            <person name="Suttle J.C."/>
            <person name="Jurick Ii W.M."/>
            <person name="Secor G.A."/>
            <person name="Thomma B.P."/>
            <person name="Van De Peer Y."/>
            <person name="Bolton M.D."/>
        </authorList>
    </citation>
    <scope>NUCLEOTIDE SEQUENCE [LARGE SCALE GENOMIC DNA]</scope>
    <source>
        <strain evidence="2 4">09-40</strain>
    </source>
</reference>
<dbReference type="AlphaFoldDB" id="A0A2G5HRW2"/>
<dbReference type="Proteomes" id="UP001302367">
    <property type="component" value="Chromosome 6"/>
</dbReference>
<evidence type="ECO:0000313" key="3">
    <source>
        <dbReference type="EMBL" id="WPB04876.1"/>
    </source>
</evidence>
<organism evidence="2 4">
    <name type="scientific">Cercospora beticola</name>
    <name type="common">Sugarbeet leaf spot fungus</name>
    <dbReference type="NCBI Taxonomy" id="122368"/>
    <lineage>
        <taxon>Eukaryota</taxon>
        <taxon>Fungi</taxon>
        <taxon>Dikarya</taxon>
        <taxon>Ascomycota</taxon>
        <taxon>Pezizomycotina</taxon>
        <taxon>Dothideomycetes</taxon>
        <taxon>Dothideomycetidae</taxon>
        <taxon>Mycosphaerellales</taxon>
        <taxon>Mycosphaerellaceae</taxon>
        <taxon>Cercospora</taxon>
    </lineage>
</organism>
<sequence>MDPAMATAPPQDNSTSTTFPPEPKPNRCHLLSLPAELRTQIYEEALSPTATLHLTSTKTKRHATLPILAPPLIATNHQINQECSSLLYSNNEICIIIDAHDTCWPIISETRLPQSVLEKLEHVFLVLDCTASFRADYEDVDFTALEALKSLKTLRLAVVYDSASGLREIYEEFNPLTEILSRVPASTRVLCGVAEGSQQAEYLAEAVRKKKMPVTQWTNGNGNLRNAIEDRAISVIESETLKAAVAAVEDDVRGTKLGAHGDVFSAYRAEQRTVTFRSAV</sequence>
<keyword evidence="5" id="KW-1185">Reference proteome</keyword>
<accession>A0A2G5HRW2</accession>
<proteinExistence type="predicted"/>
<reference evidence="3 5" key="2">
    <citation type="submission" date="2023-09" db="EMBL/GenBank/DDBJ databases">
        <title>Complete-Gapless Cercospora beticola genome.</title>
        <authorList>
            <person name="Wyatt N.A."/>
            <person name="Spanner R.E."/>
            <person name="Bolton M.D."/>
        </authorList>
    </citation>
    <scope>NUCLEOTIDE SEQUENCE [LARGE SCALE GENOMIC DNA]</scope>
    <source>
        <strain evidence="3">Cb09-40</strain>
    </source>
</reference>
<protein>
    <recommendedName>
        <fullName evidence="6">F-box domain-containing protein</fullName>
    </recommendedName>
</protein>
<evidence type="ECO:0000313" key="4">
    <source>
        <dbReference type="Proteomes" id="UP000230605"/>
    </source>
</evidence>
<feature type="region of interest" description="Disordered" evidence="1">
    <location>
        <begin position="1"/>
        <end position="25"/>
    </location>
</feature>
<dbReference type="InterPro" id="IPR038883">
    <property type="entry name" value="AN11006-like"/>
</dbReference>